<gene>
    <name evidence="2" type="ORF">OKA04_23410</name>
</gene>
<keyword evidence="3" id="KW-1185">Reference proteome</keyword>
<sequence length="336" mass="33538">MNKLIHLFLALAAVLPVMAAPPATDDIYLLRWDGDSWERALVSPPANSLLGWNGSKQPVALAVSGFEAAGSAAAAQAYAVQRGNHTGTQAIGTITGTGPFATGTNAANLTGTLAAARIADGSLTIAKVASLQTTLDGKANLAGGNTWSGVQTVDAITVNGLSSYPDTATVSLTAASRDTWLTALGGAAPTGTGGLVRSGGNIGAATGSSLTLSSGLTIGSAETLSWSGRVNVVALGNTVLRVTNSGNARGYTLDGDIDGLLKLRNRANTADASLSALNLTASGTVTAGNLTLSPSAAVTPANNGNLVMEATSNTQLTFRYKGSDGVVRSATLTLAP</sequence>
<name>A0ABT3FVU9_9BACT</name>
<dbReference type="Proteomes" id="UP001207930">
    <property type="component" value="Unassembled WGS sequence"/>
</dbReference>
<feature type="signal peptide" evidence="1">
    <location>
        <begin position="1"/>
        <end position="19"/>
    </location>
</feature>
<dbReference type="EMBL" id="JAPDDS010000021">
    <property type="protein sequence ID" value="MCW1887705.1"/>
    <property type="molecule type" value="Genomic_DNA"/>
</dbReference>
<keyword evidence="1" id="KW-0732">Signal</keyword>
<protein>
    <submittedName>
        <fullName evidence="2">Uncharacterized protein</fullName>
    </submittedName>
</protein>
<evidence type="ECO:0000256" key="1">
    <source>
        <dbReference type="SAM" id="SignalP"/>
    </source>
</evidence>
<reference evidence="2 3" key="1">
    <citation type="submission" date="2022-10" db="EMBL/GenBank/DDBJ databases">
        <title>Luteolibacter flavescens strain MCCC 1K03193, whole genome shotgun sequencing project.</title>
        <authorList>
            <person name="Zhao G."/>
            <person name="Shen L."/>
        </authorList>
    </citation>
    <scope>NUCLEOTIDE SEQUENCE [LARGE SCALE GENOMIC DNA]</scope>
    <source>
        <strain evidence="2 3">MCCC 1K03193</strain>
    </source>
</reference>
<evidence type="ECO:0000313" key="2">
    <source>
        <dbReference type="EMBL" id="MCW1887705.1"/>
    </source>
</evidence>
<proteinExistence type="predicted"/>
<feature type="chain" id="PRO_5045878699" evidence="1">
    <location>
        <begin position="20"/>
        <end position="336"/>
    </location>
</feature>
<organism evidence="2 3">
    <name type="scientific">Luteolibacter flavescens</name>
    <dbReference type="NCBI Taxonomy" id="1859460"/>
    <lineage>
        <taxon>Bacteria</taxon>
        <taxon>Pseudomonadati</taxon>
        <taxon>Verrucomicrobiota</taxon>
        <taxon>Verrucomicrobiia</taxon>
        <taxon>Verrucomicrobiales</taxon>
        <taxon>Verrucomicrobiaceae</taxon>
        <taxon>Luteolibacter</taxon>
    </lineage>
</organism>
<evidence type="ECO:0000313" key="3">
    <source>
        <dbReference type="Proteomes" id="UP001207930"/>
    </source>
</evidence>
<dbReference type="RefSeq" id="WP_264503662.1">
    <property type="nucleotide sequence ID" value="NZ_JAPDDS010000021.1"/>
</dbReference>
<comment type="caution">
    <text evidence="2">The sequence shown here is derived from an EMBL/GenBank/DDBJ whole genome shotgun (WGS) entry which is preliminary data.</text>
</comment>
<accession>A0ABT3FVU9</accession>